<dbReference type="Proteomes" id="UP000233375">
    <property type="component" value="Unassembled WGS sequence"/>
</dbReference>
<evidence type="ECO:0000313" key="5">
    <source>
        <dbReference type="EMBL" id="PKG25010.1"/>
    </source>
</evidence>
<evidence type="ECO:0000313" key="6">
    <source>
        <dbReference type="Proteomes" id="UP000233375"/>
    </source>
</evidence>
<dbReference type="RefSeq" id="WP_101175724.1">
    <property type="nucleotide sequence ID" value="NZ_PISE01000008.1"/>
</dbReference>
<dbReference type="InterPro" id="IPR058660">
    <property type="entry name" value="WHD_DnaB"/>
</dbReference>
<dbReference type="Gene3D" id="1.10.10.630">
    <property type="entry name" value="DnaD domain-like"/>
    <property type="match status" value="1"/>
</dbReference>
<dbReference type="Pfam" id="PF07261">
    <property type="entry name" value="DnaB_2"/>
    <property type="match status" value="1"/>
</dbReference>
<feature type="domain" description="DnaB/C C-terminal" evidence="3">
    <location>
        <begin position="331"/>
        <end position="393"/>
    </location>
</feature>
<evidence type="ECO:0000259" key="4">
    <source>
        <dbReference type="Pfam" id="PF25888"/>
    </source>
</evidence>
<evidence type="ECO:0000256" key="1">
    <source>
        <dbReference type="ARBA" id="ARBA00093462"/>
    </source>
</evidence>
<feature type="domain" description="Replicative helicase loading/DNA remodeling protein DnaB N-terminal winged helix" evidence="4">
    <location>
        <begin position="10"/>
        <end position="268"/>
    </location>
</feature>
<gene>
    <name evidence="5" type="ORF">CWS01_03830</name>
</gene>
<dbReference type="AlphaFoldDB" id="A0A2N0Z689"/>
<sequence length="467" mass="54385">MSQYWQDLLPVDKYQAVANGLLTDYDRKIITFLYQPLIGTSCVSLYMTLWAEVEENRLWSGINSHHSLMNFMNCNLKEIYEARLKLEGIGLLKTYMKKEEENRFFIYELQSPLSPEQFFLDGMLNVYLFRKIGKGQYARLKRFFSDKKLPETSEYISITKGFPDVFMSDHQSAIRTSYEMEQEETDEGNAKFIGRNGQTSIQIQDNSFDFDLLYAGLHDSLLSKKAFTKKVKDAIQNLSFLYGIDAIQMKNIVIAAINHLDEIDIEELRIAARDWYQFQHNDLLPSLVDRTQPQKHQSQAAEPMTKEEELLYYLDHTSPRQLLKDISGGAEPSKADLQIIEELMFSQKLLPGVINVLIQYVMLKTDMKLTKGYIEKIAGQWVRKNVRTVKDAMNLAKKEHQQYLEWAQGNKNKKTKNNKKTIRTEKIPEWFGTEQNQKETSAQAGNESADFLKLKQELEEEIKNLRK</sequence>
<comment type="similarity">
    <text evidence="1">Belongs to the DnaB/DnaD family.</text>
</comment>
<feature type="compositionally biased region" description="Polar residues" evidence="2">
    <location>
        <begin position="433"/>
        <end position="446"/>
    </location>
</feature>
<dbReference type="OrthoDB" id="2082007at2"/>
<name>A0A2N0Z689_9BACI</name>
<dbReference type="EMBL" id="PISE01000008">
    <property type="protein sequence ID" value="PKG25010.1"/>
    <property type="molecule type" value="Genomic_DNA"/>
</dbReference>
<dbReference type="InterPro" id="IPR034829">
    <property type="entry name" value="DnaD-like_sf"/>
</dbReference>
<evidence type="ECO:0000259" key="3">
    <source>
        <dbReference type="Pfam" id="PF07261"/>
    </source>
</evidence>
<organism evidence="5 6">
    <name type="scientific">Niallia nealsonii</name>
    <dbReference type="NCBI Taxonomy" id="115979"/>
    <lineage>
        <taxon>Bacteria</taxon>
        <taxon>Bacillati</taxon>
        <taxon>Bacillota</taxon>
        <taxon>Bacilli</taxon>
        <taxon>Bacillales</taxon>
        <taxon>Bacillaceae</taxon>
        <taxon>Niallia</taxon>
    </lineage>
</organism>
<reference evidence="5 6" key="1">
    <citation type="journal article" date="2003" name="Int. J. Syst. Evol. Microbiol.">
        <title>Bacillus nealsonii sp. nov., isolated from a spacecraft-assembly facility, whose spores are gamma-radiation resistant.</title>
        <authorList>
            <person name="Venkateswaran K."/>
            <person name="Kempf M."/>
            <person name="Chen F."/>
            <person name="Satomi M."/>
            <person name="Nicholson W."/>
            <person name="Kern R."/>
        </authorList>
    </citation>
    <scope>NUCLEOTIDE SEQUENCE [LARGE SCALE GENOMIC DNA]</scope>
    <source>
        <strain evidence="5 6">FO-92</strain>
    </source>
</reference>
<dbReference type="InterPro" id="IPR006343">
    <property type="entry name" value="DnaB/C_C"/>
</dbReference>
<dbReference type="Pfam" id="PF25888">
    <property type="entry name" value="WHD_DnaB"/>
    <property type="match status" value="1"/>
</dbReference>
<evidence type="ECO:0000256" key="2">
    <source>
        <dbReference type="SAM" id="MobiDB-lite"/>
    </source>
</evidence>
<feature type="region of interest" description="Disordered" evidence="2">
    <location>
        <begin position="428"/>
        <end position="447"/>
    </location>
</feature>
<accession>A0A2N0Z689</accession>
<comment type="caution">
    <text evidence="5">The sequence shown here is derived from an EMBL/GenBank/DDBJ whole genome shotgun (WGS) entry which is preliminary data.</text>
</comment>
<protein>
    <submittedName>
        <fullName evidence="5">Replication initiation and membrane attachment protein</fullName>
    </submittedName>
</protein>
<proteinExistence type="inferred from homology"/>
<keyword evidence="6" id="KW-1185">Reference proteome</keyword>